<dbReference type="STRING" id="554055.A0A2P6VRU2"/>
<evidence type="ECO:0000313" key="3">
    <source>
        <dbReference type="Proteomes" id="UP000239649"/>
    </source>
</evidence>
<sequence length="268" mass="28321">MQDYKPPADSGDEGGDDAAADVAAGSGGSDGEAADAAAGGSKAAKPRRKRGQKLSSLEFEASRQMARQIGECSAEDQADWLWSSFQQHAAASGLERGGLAESGVAALPAQGSLEERLKGLAAAGGWQAAFCSREGPAGAPALLLVSPSAIGAVNLIKLCPQFNRACRIGKLFAKHFKVAEQEEALRSQVMCIAAGTPNRLCKLADGGALRLDRLAHVVLDVQLDVKQRDLLSIPETRADWWTFYERHLKQRVDAGSLKLSLVNSDRLA</sequence>
<feature type="compositionally biased region" description="Low complexity" evidence="1">
    <location>
        <begin position="34"/>
        <end position="43"/>
    </location>
</feature>
<keyword evidence="3" id="KW-1185">Reference proteome</keyword>
<dbReference type="OrthoDB" id="512269at2759"/>
<gene>
    <name evidence="2" type="primary">g770</name>
    <name evidence="2" type="ORF">C2E20_0770</name>
</gene>
<dbReference type="GO" id="GO:0005634">
    <property type="term" value="C:nucleus"/>
    <property type="evidence" value="ECO:0007669"/>
    <property type="project" value="TreeGrafter"/>
</dbReference>
<dbReference type="InterPro" id="IPR032704">
    <property type="entry name" value="Cms1"/>
</dbReference>
<comment type="caution">
    <text evidence="2">The sequence shown here is derived from an EMBL/GenBank/DDBJ whole genome shotgun (WGS) entry which is preliminary data.</text>
</comment>
<reference evidence="2 3" key="1">
    <citation type="journal article" date="2018" name="Plant J.">
        <title>Genome sequences of Chlorella sorokiniana UTEX 1602 and Micractinium conductrix SAG 241.80: implications to maltose excretion by a green alga.</title>
        <authorList>
            <person name="Arriola M.B."/>
            <person name="Velmurugan N."/>
            <person name="Zhang Y."/>
            <person name="Plunkett M.H."/>
            <person name="Hondzo H."/>
            <person name="Barney B.M."/>
        </authorList>
    </citation>
    <scope>NUCLEOTIDE SEQUENCE [LARGE SCALE GENOMIC DNA]</scope>
    <source>
        <strain evidence="2 3">SAG 241.80</strain>
    </source>
</reference>
<dbReference type="EMBL" id="LHPF02000001">
    <property type="protein sequence ID" value="PSC76809.1"/>
    <property type="molecule type" value="Genomic_DNA"/>
</dbReference>
<organism evidence="2 3">
    <name type="scientific">Micractinium conductrix</name>
    <dbReference type="NCBI Taxonomy" id="554055"/>
    <lineage>
        <taxon>Eukaryota</taxon>
        <taxon>Viridiplantae</taxon>
        <taxon>Chlorophyta</taxon>
        <taxon>core chlorophytes</taxon>
        <taxon>Trebouxiophyceae</taxon>
        <taxon>Chlorellales</taxon>
        <taxon>Chlorellaceae</taxon>
        <taxon>Chlorella clade</taxon>
        <taxon>Micractinium</taxon>
    </lineage>
</organism>
<evidence type="ECO:0000256" key="1">
    <source>
        <dbReference type="SAM" id="MobiDB-lite"/>
    </source>
</evidence>
<feature type="region of interest" description="Disordered" evidence="1">
    <location>
        <begin position="1"/>
        <end position="57"/>
    </location>
</feature>
<accession>A0A2P6VRU2</accession>
<dbReference type="Pfam" id="PF14617">
    <property type="entry name" value="CMS1"/>
    <property type="match status" value="1"/>
</dbReference>
<dbReference type="AlphaFoldDB" id="A0A2P6VRU2"/>
<evidence type="ECO:0000313" key="2">
    <source>
        <dbReference type="EMBL" id="PSC76809.1"/>
    </source>
</evidence>
<dbReference type="Proteomes" id="UP000239649">
    <property type="component" value="Unassembled WGS sequence"/>
</dbReference>
<dbReference type="PANTHER" id="PTHR24030">
    <property type="entry name" value="PROTEIN CMSS1"/>
    <property type="match status" value="1"/>
</dbReference>
<dbReference type="PANTHER" id="PTHR24030:SF0">
    <property type="entry name" value="PROTEIN CMSS1"/>
    <property type="match status" value="1"/>
</dbReference>
<name>A0A2P6VRU2_9CHLO</name>
<feature type="compositionally biased region" description="Acidic residues" evidence="1">
    <location>
        <begin position="10"/>
        <end position="19"/>
    </location>
</feature>
<protein>
    <submittedName>
        <fullName evidence="2">CMSS1</fullName>
    </submittedName>
</protein>
<proteinExistence type="predicted"/>
<dbReference type="GO" id="GO:0030686">
    <property type="term" value="C:90S preribosome"/>
    <property type="evidence" value="ECO:0007669"/>
    <property type="project" value="TreeGrafter"/>
</dbReference>